<reference evidence="2 3" key="1">
    <citation type="submission" date="2019-02" db="EMBL/GenBank/DDBJ databases">
        <title>Genome sequencing of the rare red list fungi Dentipellis fragilis.</title>
        <authorList>
            <person name="Buettner E."/>
            <person name="Kellner H."/>
        </authorList>
    </citation>
    <scope>NUCLEOTIDE SEQUENCE [LARGE SCALE GENOMIC DNA]</scope>
    <source>
        <strain evidence="2 3">DSM 105465</strain>
    </source>
</reference>
<evidence type="ECO:0008006" key="4">
    <source>
        <dbReference type="Google" id="ProtNLM"/>
    </source>
</evidence>
<dbReference type="AlphaFoldDB" id="A0A4Y9YBA0"/>
<dbReference type="Proteomes" id="UP000298327">
    <property type="component" value="Unassembled WGS sequence"/>
</dbReference>
<dbReference type="SUPFAM" id="SSF50494">
    <property type="entry name" value="Trypsin-like serine proteases"/>
    <property type="match status" value="1"/>
</dbReference>
<dbReference type="InterPro" id="IPR009003">
    <property type="entry name" value="Peptidase_S1_PA"/>
</dbReference>
<evidence type="ECO:0000256" key="1">
    <source>
        <dbReference type="SAM" id="MobiDB-lite"/>
    </source>
</evidence>
<dbReference type="OrthoDB" id="5424209at2759"/>
<evidence type="ECO:0000313" key="2">
    <source>
        <dbReference type="EMBL" id="TFY58857.1"/>
    </source>
</evidence>
<organism evidence="2 3">
    <name type="scientific">Dentipellis fragilis</name>
    <dbReference type="NCBI Taxonomy" id="205917"/>
    <lineage>
        <taxon>Eukaryota</taxon>
        <taxon>Fungi</taxon>
        <taxon>Dikarya</taxon>
        <taxon>Basidiomycota</taxon>
        <taxon>Agaricomycotina</taxon>
        <taxon>Agaricomycetes</taxon>
        <taxon>Russulales</taxon>
        <taxon>Hericiaceae</taxon>
        <taxon>Dentipellis</taxon>
    </lineage>
</organism>
<protein>
    <recommendedName>
        <fullName evidence="4">Peptidase S1 domain-containing protein</fullName>
    </recommendedName>
</protein>
<gene>
    <name evidence="2" type="ORF">EVG20_g7998</name>
</gene>
<evidence type="ECO:0000313" key="3">
    <source>
        <dbReference type="Proteomes" id="UP000298327"/>
    </source>
</evidence>
<proteinExistence type="predicted"/>
<dbReference type="EMBL" id="SEOQ01000655">
    <property type="protein sequence ID" value="TFY58857.1"/>
    <property type="molecule type" value="Genomic_DNA"/>
</dbReference>
<keyword evidence="3" id="KW-1185">Reference proteome</keyword>
<sequence>MDALALDPSKLATAFDHIKDEAPQYLYSPVESGGGSPSELLSGNEQPTMPDSIPFMVTESVSWMYYRGLPSGPRLITTTNPDPYQEPTGLEAYPIVKELRELGDHPLVTIWDHGVVDGLRHGLNAMCVKWTSIDAVRIAEVGEPSDLAIVWIGVEPGALSFEEGSAVAHQCRMFIDRYGIPDFHVEIRVSRVVRQAGNRFLDPVPSSDTTLSIREPFTATLGIPISTQRRPWTEGTGGLYISTGNNDDQDIYLVTARHVVLPVGEDDNTEYERTTSKAREDVIVLGSSGFNEKLASIDNDIRGQTLQIIHSEEADEGMDDPMGTLRHEIVNQWGTKERRVIGEITWAPPVVFSTAPGQYTLDLAVIKIDAGKLDTKNYRGNSIGLGTNYMPTQFLIKVKMHPASSARFEFPLSRIVALQDQVPETDLAKPPMLDVNNNPCFIVFKNGGKTGMTIGRANRVSSYTRNYLAGQYHESREWPIIPTDLYRGAFSDRGDSGSCVADVFNRVGGIITGGAFDPKSHDGADVTYVTPISVIMNVLHRTERFKHAHLNPVLA</sequence>
<dbReference type="STRING" id="205917.A0A4Y9YBA0"/>
<name>A0A4Y9YBA0_9AGAM</name>
<feature type="region of interest" description="Disordered" evidence="1">
    <location>
        <begin position="26"/>
        <end position="45"/>
    </location>
</feature>
<accession>A0A4Y9YBA0</accession>
<comment type="caution">
    <text evidence="2">The sequence shown here is derived from an EMBL/GenBank/DDBJ whole genome shotgun (WGS) entry which is preliminary data.</text>
</comment>